<keyword evidence="3" id="KW-1185">Reference proteome</keyword>
<organism evidence="2 3">
    <name type="scientific">Falsigemmobacter intermedius</name>
    <dbReference type="NCBI Taxonomy" id="1553448"/>
    <lineage>
        <taxon>Bacteria</taxon>
        <taxon>Pseudomonadati</taxon>
        <taxon>Pseudomonadota</taxon>
        <taxon>Alphaproteobacteria</taxon>
        <taxon>Rhodobacterales</taxon>
        <taxon>Paracoccaceae</taxon>
        <taxon>Falsigemmobacter</taxon>
    </lineage>
</organism>
<dbReference type="Proteomes" id="UP000287168">
    <property type="component" value="Unassembled WGS sequence"/>
</dbReference>
<dbReference type="OrthoDB" id="9865201at2"/>
<proteinExistence type="predicted"/>
<accession>A0A444M9N4</accession>
<gene>
    <name evidence="2" type="ORF">EP867_13470</name>
</gene>
<dbReference type="SUPFAM" id="SSF47729">
    <property type="entry name" value="IHF-like DNA-binding proteins"/>
    <property type="match status" value="1"/>
</dbReference>
<sequence>MSDEEKPSESRSAQKLRAGPFAAAVAARSGLRRAEARLATEAVLGELADVFERGEAFVLPGLGAGKVTRNKNGGLVIKLRPRNEKKSDAPLAPPEASS</sequence>
<evidence type="ECO:0000313" key="3">
    <source>
        <dbReference type="Proteomes" id="UP000287168"/>
    </source>
</evidence>
<dbReference type="AlphaFoldDB" id="A0A444M9N4"/>
<dbReference type="GO" id="GO:0003677">
    <property type="term" value="F:DNA binding"/>
    <property type="evidence" value="ECO:0007669"/>
    <property type="project" value="UniProtKB-KW"/>
</dbReference>
<keyword evidence="1" id="KW-0238">DNA-binding</keyword>
<evidence type="ECO:0008006" key="4">
    <source>
        <dbReference type="Google" id="ProtNLM"/>
    </source>
</evidence>
<dbReference type="EMBL" id="SBLC01000020">
    <property type="protein sequence ID" value="RWY39637.1"/>
    <property type="molecule type" value="Genomic_DNA"/>
</dbReference>
<comment type="caution">
    <text evidence="2">The sequence shown here is derived from an EMBL/GenBank/DDBJ whole genome shotgun (WGS) entry which is preliminary data.</text>
</comment>
<dbReference type="RefSeq" id="WP_128490007.1">
    <property type="nucleotide sequence ID" value="NZ_JBHLXB010000126.1"/>
</dbReference>
<evidence type="ECO:0000313" key="2">
    <source>
        <dbReference type="EMBL" id="RWY39637.1"/>
    </source>
</evidence>
<evidence type="ECO:0000256" key="1">
    <source>
        <dbReference type="ARBA" id="ARBA00023125"/>
    </source>
</evidence>
<dbReference type="InterPro" id="IPR010992">
    <property type="entry name" value="IHF-like_DNA-bd_dom_sf"/>
</dbReference>
<name>A0A444M9N4_9RHOB</name>
<protein>
    <recommendedName>
        <fullName evidence="4">HU family DNA-binding protein</fullName>
    </recommendedName>
</protein>
<reference evidence="2 3" key="1">
    <citation type="journal article" date="2015" name="Int. J. Syst. Evol. Microbiol.">
        <title>Gemmobacter intermedius sp. nov., isolated from a white stork (Ciconia ciconia).</title>
        <authorList>
            <person name="Kampfer P."/>
            <person name="Jerzak L."/>
            <person name="Wilharm G."/>
            <person name="Golke J."/>
            <person name="Busse H.J."/>
            <person name="Glaeser S.P."/>
        </authorList>
    </citation>
    <scope>NUCLEOTIDE SEQUENCE [LARGE SCALE GENOMIC DNA]</scope>
    <source>
        <strain evidence="2 3">119/4</strain>
    </source>
</reference>